<dbReference type="InterPro" id="IPR058245">
    <property type="entry name" value="NreC/VraR/RcsB-like_REC"/>
</dbReference>
<dbReference type="SMART" id="SM00448">
    <property type="entry name" value="REC"/>
    <property type="match status" value="1"/>
</dbReference>
<dbReference type="PANTHER" id="PTHR43214">
    <property type="entry name" value="TWO-COMPONENT RESPONSE REGULATOR"/>
    <property type="match status" value="1"/>
</dbReference>
<dbReference type="GO" id="GO:0000160">
    <property type="term" value="P:phosphorelay signal transduction system"/>
    <property type="evidence" value="ECO:0007669"/>
    <property type="project" value="InterPro"/>
</dbReference>
<evidence type="ECO:0000256" key="5">
    <source>
        <dbReference type="PROSITE-ProRule" id="PRU00169"/>
    </source>
</evidence>
<dbReference type="Gene3D" id="3.40.50.2300">
    <property type="match status" value="1"/>
</dbReference>
<evidence type="ECO:0000256" key="3">
    <source>
        <dbReference type="ARBA" id="ARBA00023125"/>
    </source>
</evidence>
<keyword evidence="1 5" id="KW-0597">Phosphoprotein</keyword>
<dbReference type="EMBL" id="OX365700">
    <property type="protein sequence ID" value="CAI4033976.1"/>
    <property type="molecule type" value="Genomic_DNA"/>
</dbReference>
<dbReference type="CDD" id="cd17535">
    <property type="entry name" value="REC_NarL-like"/>
    <property type="match status" value="1"/>
</dbReference>
<dbReference type="SUPFAM" id="SSF52172">
    <property type="entry name" value="CheY-like"/>
    <property type="match status" value="1"/>
</dbReference>
<reference evidence="8" key="1">
    <citation type="submission" date="2022-10" db="EMBL/GenBank/DDBJ databases">
        <authorList>
            <person name="Koch H."/>
        </authorList>
    </citation>
    <scope>NUCLEOTIDE SEQUENCE</scope>
    <source>
        <strain evidence="8">DNF</strain>
    </source>
</reference>
<accession>A0AA86T965</accession>
<dbReference type="PROSITE" id="PS50043">
    <property type="entry name" value="HTH_LUXR_2"/>
    <property type="match status" value="1"/>
</dbReference>
<evidence type="ECO:0000256" key="4">
    <source>
        <dbReference type="ARBA" id="ARBA00023163"/>
    </source>
</evidence>
<dbReference type="PROSITE" id="PS00622">
    <property type="entry name" value="HTH_LUXR_1"/>
    <property type="match status" value="1"/>
</dbReference>
<dbReference type="PANTHER" id="PTHR43214:SF24">
    <property type="entry name" value="TRANSCRIPTIONAL REGULATORY PROTEIN NARL-RELATED"/>
    <property type="match status" value="1"/>
</dbReference>
<evidence type="ECO:0000313" key="8">
    <source>
        <dbReference type="EMBL" id="CAI4033976.1"/>
    </source>
</evidence>
<evidence type="ECO:0000256" key="1">
    <source>
        <dbReference type="ARBA" id="ARBA00022553"/>
    </source>
</evidence>
<organism evidence="8 9">
    <name type="scientific">Nitrospira tepida</name>
    <dbReference type="NCBI Taxonomy" id="2973512"/>
    <lineage>
        <taxon>Bacteria</taxon>
        <taxon>Pseudomonadati</taxon>
        <taxon>Nitrospirota</taxon>
        <taxon>Nitrospiria</taxon>
        <taxon>Nitrospirales</taxon>
        <taxon>Nitrospiraceae</taxon>
        <taxon>Nitrospira</taxon>
    </lineage>
</organism>
<evidence type="ECO:0000256" key="2">
    <source>
        <dbReference type="ARBA" id="ARBA00023015"/>
    </source>
</evidence>
<protein>
    <submittedName>
        <fullName evidence="8">DNA-binding transcriptional activator DevR/DosR</fullName>
    </submittedName>
</protein>
<sequence>MPLPDEQPIRLLLVDDHEVVRLGLKTLFEEAGGFQVVGEAGTQSAAIAEAGRLRPDVVLMDVKLPDGSGVEACRSIRAAQPSARVLFLTSYADDEAVLATILAGADGFFLKDVSGDDLVRALRKVAGGQSILDGAVTQRVLARVKTLSSLTAAAAGEEKQQALSPQEQKVLALVAEGKTNKEIASALALSDKTVGNYLSNIFQKLQVTRRAQAAVYYTKRFPQ</sequence>
<feature type="domain" description="Response regulatory" evidence="7">
    <location>
        <begin position="10"/>
        <end position="126"/>
    </location>
</feature>
<dbReference type="PROSITE" id="PS50110">
    <property type="entry name" value="RESPONSE_REGULATORY"/>
    <property type="match status" value="1"/>
</dbReference>
<dbReference type="KEGG" id="nti:DNFV4_04418"/>
<feature type="domain" description="HTH luxR-type" evidence="6">
    <location>
        <begin position="156"/>
        <end position="221"/>
    </location>
</feature>
<dbReference type="InterPro" id="IPR039420">
    <property type="entry name" value="WalR-like"/>
</dbReference>
<dbReference type="Pfam" id="PF00072">
    <property type="entry name" value="Response_reg"/>
    <property type="match status" value="1"/>
</dbReference>
<name>A0AA86T965_9BACT</name>
<dbReference type="PRINTS" id="PR00038">
    <property type="entry name" value="HTHLUXR"/>
</dbReference>
<dbReference type="SMART" id="SM00421">
    <property type="entry name" value="HTH_LUXR"/>
    <property type="match status" value="1"/>
</dbReference>
<evidence type="ECO:0000313" key="9">
    <source>
        <dbReference type="Proteomes" id="UP001179121"/>
    </source>
</evidence>
<dbReference type="GO" id="GO:0006355">
    <property type="term" value="P:regulation of DNA-templated transcription"/>
    <property type="evidence" value="ECO:0007669"/>
    <property type="project" value="InterPro"/>
</dbReference>
<keyword evidence="4" id="KW-0804">Transcription</keyword>
<dbReference type="CDD" id="cd06170">
    <property type="entry name" value="LuxR_C_like"/>
    <property type="match status" value="1"/>
</dbReference>
<dbReference type="InterPro" id="IPR001789">
    <property type="entry name" value="Sig_transdc_resp-reg_receiver"/>
</dbReference>
<dbReference type="GO" id="GO:0003677">
    <property type="term" value="F:DNA binding"/>
    <property type="evidence" value="ECO:0007669"/>
    <property type="project" value="UniProtKB-KW"/>
</dbReference>
<keyword evidence="2" id="KW-0805">Transcription regulation</keyword>
<keyword evidence="3 8" id="KW-0238">DNA-binding</keyword>
<dbReference type="Pfam" id="PF00196">
    <property type="entry name" value="GerE"/>
    <property type="match status" value="1"/>
</dbReference>
<dbReference type="Proteomes" id="UP001179121">
    <property type="component" value="Chromosome"/>
</dbReference>
<dbReference type="RefSeq" id="WP_289271397.1">
    <property type="nucleotide sequence ID" value="NZ_OX365700.1"/>
</dbReference>
<dbReference type="AlphaFoldDB" id="A0AA86T965"/>
<evidence type="ECO:0000259" key="7">
    <source>
        <dbReference type="PROSITE" id="PS50110"/>
    </source>
</evidence>
<feature type="modified residue" description="4-aspartylphosphate" evidence="5">
    <location>
        <position position="61"/>
    </location>
</feature>
<evidence type="ECO:0000259" key="6">
    <source>
        <dbReference type="PROSITE" id="PS50043"/>
    </source>
</evidence>
<proteinExistence type="predicted"/>
<dbReference type="InterPro" id="IPR011006">
    <property type="entry name" value="CheY-like_superfamily"/>
</dbReference>
<dbReference type="InterPro" id="IPR000792">
    <property type="entry name" value="Tscrpt_reg_LuxR_C"/>
</dbReference>
<keyword evidence="9" id="KW-1185">Reference proteome</keyword>
<gene>
    <name evidence="8" type="ORF">DNFV4_04418</name>
</gene>